<sequence>MDYSASIHEVDDPAASPWGNSPSLSSQQARTGFAGLAGELAGEAPNSPFSYVPQGAGLEHSASHPDLARPGTASTESGTEVSNADDVNNTQAAGVSHPGASQETSDVNEQTGRPHGQAPQAQQQQQPPPQPRPQFRLQAKITGLERTGKKDPVLRFDVHVGLPHQ</sequence>
<feature type="region of interest" description="Disordered" evidence="1">
    <location>
        <begin position="1"/>
        <end position="165"/>
    </location>
</feature>
<dbReference type="PANTHER" id="PTHR47433:SF1">
    <property type="entry name" value="VACUOLAR PROTEIN SORTING-ASSOCIATED PROTEIN 17"/>
    <property type="match status" value="1"/>
</dbReference>
<dbReference type="GO" id="GO:0030905">
    <property type="term" value="C:retromer, tubulation complex"/>
    <property type="evidence" value="ECO:0007669"/>
    <property type="project" value="TreeGrafter"/>
</dbReference>
<organism evidence="2 3">
    <name type="scientific">Claviceps pusilla</name>
    <dbReference type="NCBI Taxonomy" id="123648"/>
    <lineage>
        <taxon>Eukaryota</taxon>
        <taxon>Fungi</taxon>
        <taxon>Dikarya</taxon>
        <taxon>Ascomycota</taxon>
        <taxon>Pezizomycotina</taxon>
        <taxon>Sordariomycetes</taxon>
        <taxon>Hypocreomycetidae</taxon>
        <taxon>Hypocreales</taxon>
        <taxon>Clavicipitaceae</taxon>
        <taxon>Claviceps</taxon>
    </lineage>
</organism>
<feature type="compositionally biased region" description="Basic and acidic residues" evidence="1">
    <location>
        <begin position="146"/>
        <end position="158"/>
    </location>
</feature>
<reference evidence="2" key="1">
    <citation type="journal article" date="2020" name="bioRxiv">
        <title>Whole genome comparisons of ergot fungi reveals the divergence and evolution of species within the genus Claviceps are the result of varying mechanisms driving genome evolution and host range expansion.</title>
        <authorList>
            <person name="Wyka S.A."/>
            <person name="Mondo S.J."/>
            <person name="Liu M."/>
            <person name="Dettman J."/>
            <person name="Nalam V."/>
            <person name="Broders K.D."/>
        </authorList>
    </citation>
    <scope>NUCLEOTIDE SEQUENCE</scope>
    <source>
        <strain evidence="2">CCC 602</strain>
    </source>
</reference>
<dbReference type="AlphaFoldDB" id="A0A9P7NCV8"/>
<evidence type="ECO:0000256" key="1">
    <source>
        <dbReference type="SAM" id="MobiDB-lite"/>
    </source>
</evidence>
<dbReference type="OrthoDB" id="9976382at2759"/>
<dbReference type="GO" id="GO:0006886">
    <property type="term" value="P:intracellular protein transport"/>
    <property type="evidence" value="ECO:0007669"/>
    <property type="project" value="TreeGrafter"/>
</dbReference>
<dbReference type="GO" id="GO:0005829">
    <property type="term" value="C:cytosol"/>
    <property type="evidence" value="ECO:0007669"/>
    <property type="project" value="GOC"/>
</dbReference>
<comment type="caution">
    <text evidence="2">The sequence shown here is derived from an EMBL/GenBank/DDBJ whole genome shotgun (WGS) entry which is preliminary data.</text>
</comment>
<feature type="compositionally biased region" description="Polar residues" evidence="1">
    <location>
        <begin position="72"/>
        <end position="111"/>
    </location>
</feature>
<dbReference type="InterPro" id="IPR053055">
    <property type="entry name" value="VPS17"/>
</dbReference>
<accession>A0A9P7NCV8</accession>
<dbReference type="EMBL" id="SRPW01000588">
    <property type="protein sequence ID" value="KAG6013442.1"/>
    <property type="molecule type" value="Genomic_DNA"/>
</dbReference>
<proteinExistence type="predicted"/>
<dbReference type="GO" id="GO:0032266">
    <property type="term" value="F:phosphatidylinositol-3-phosphate binding"/>
    <property type="evidence" value="ECO:0007669"/>
    <property type="project" value="TreeGrafter"/>
</dbReference>
<evidence type="ECO:0000313" key="3">
    <source>
        <dbReference type="Proteomes" id="UP000748025"/>
    </source>
</evidence>
<keyword evidence="3" id="KW-1185">Reference proteome</keyword>
<name>A0A9P7NCV8_9HYPO</name>
<evidence type="ECO:0000313" key="2">
    <source>
        <dbReference type="EMBL" id="KAG6013442.1"/>
    </source>
</evidence>
<dbReference type="GO" id="GO:0042147">
    <property type="term" value="P:retrograde transport, endosome to Golgi"/>
    <property type="evidence" value="ECO:0007669"/>
    <property type="project" value="TreeGrafter"/>
</dbReference>
<dbReference type="GO" id="GO:0005768">
    <property type="term" value="C:endosome"/>
    <property type="evidence" value="ECO:0007669"/>
    <property type="project" value="TreeGrafter"/>
</dbReference>
<dbReference type="Proteomes" id="UP000748025">
    <property type="component" value="Unassembled WGS sequence"/>
</dbReference>
<protein>
    <submittedName>
        <fullName evidence="2">Uncharacterized protein</fullName>
    </submittedName>
</protein>
<dbReference type="PANTHER" id="PTHR47433">
    <property type="entry name" value="VACUOLAR PROTEIN SORTING-ASSOCIATED PROTEIN 17"/>
    <property type="match status" value="1"/>
</dbReference>
<feature type="compositionally biased region" description="Low complexity" evidence="1">
    <location>
        <begin position="32"/>
        <end position="44"/>
    </location>
</feature>
<feature type="compositionally biased region" description="Polar residues" evidence="1">
    <location>
        <begin position="18"/>
        <end position="30"/>
    </location>
</feature>
<gene>
    <name evidence="2" type="ORF">E4U43_007292</name>
</gene>